<evidence type="ECO:0000256" key="3">
    <source>
        <dbReference type="ARBA" id="ARBA00021007"/>
    </source>
</evidence>
<feature type="transmembrane region" description="Helical" evidence="9">
    <location>
        <begin position="6"/>
        <end position="25"/>
    </location>
</feature>
<feature type="transmembrane region" description="Helical" evidence="9">
    <location>
        <begin position="57"/>
        <end position="80"/>
    </location>
</feature>
<keyword evidence="9" id="KW-1278">Translocase</keyword>
<keyword evidence="7 9" id="KW-0472">Membrane</keyword>
<organism evidence="10">
    <name type="scientific">Osmia excavata</name>
    <dbReference type="NCBI Taxonomy" id="124290"/>
    <lineage>
        <taxon>Eukaryota</taxon>
        <taxon>Metazoa</taxon>
        <taxon>Ecdysozoa</taxon>
        <taxon>Arthropoda</taxon>
        <taxon>Hexapoda</taxon>
        <taxon>Insecta</taxon>
        <taxon>Pterygota</taxon>
        <taxon>Neoptera</taxon>
        <taxon>Endopterygota</taxon>
        <taxon>Hymenoptera</taxon>
        <taxon>Apocrita</taxon>
        <taxon>Aculeata</taxon>
        <taxon>Apoidea</taxon>
        <taxon>Anthophila</taxon>
        <taxon>Megachilidae</taxon>
        <taxon>Megachilinae</taxon>
        <taxon>Osmia</taxon>
    </lineage>
</organism>
<proteinExistence type="inferred from homology"/>
<name>A0A2R2Z386_9HYME</name>
<keyword evidence="9" id="KW-0679">Respiratory chain</keyword>
<dbReference type="EC" id="7.1.1.2" evidence="9"/>
<geneLocation type="mitochondrion" evidence="10"/>
<keyword evidence="9" id="KW-0249">Electron transport</keyword>
<dbReference type="InterPro" id="IPR000440">
    <property type="entry name" value="NADH_UbQ/plastoQ_OxRdtase_su3"/>
</dbReference>
<comment type="catalytic activity">
    <reaction evidence="8 9">
        <text>a ubiquinone + NADH + 5 H(+)(in) = a ubiquinol + NAD(+) + 4 H(+)(out)</text>
        <dbReference type="Rhea" id="RHEA:29091"/>
        <dbReference type="Rhea" id="RHEA-COMP:9565"/>
        <dbReference type="Rhea" id="RHEA-COMP:9566"/>
        <dbReference type="ChEBI" id="CHEBI:15378"/>
        <dbReference type="ChEBI" id="CHEBI:16389"/>
        <dbReference type="ChEBI" id="CHEBI:17976"/>
        <dbReference type="ChEBI" id="CHEBI:57540"/>
        <dbReference type="ChEBI" id="CHEBI:57945"/>
        <dbReference type="EC" id="7.1.1.2"/>
    </reaction>
</comment>
<keyword evidence="5 9" id="KW-0812">Transmembrane</keyword>
<dbReference type="PANTHER" id="PTHR11058">
    <property type="entry name" value="NADH-UBIQUINONE OXIDOREDUCTASE CHAIN 3"/>
    <property type="match status" value="1"/>
</dbReference>
<evidence type="ECO:0000256" key="4">
    <source>
        <dbReference type="ARBA" id="ARBA00022448"/>
    </source>
</evidence>
<dbReference type="Gene3D" id="1.20.58.1610">
    <property type="entry name" value="NADH:ubiquinone/plastoquinone oxidoreductase, chain 3"/>
    <property type="match status" value="1"/>
</dbReference>
<dbReference type="Pfam" id="PF00507">
    <property type="entry name" value="Oxidored_q4"/>
    <property type="match status" value="1"/>
</dbReference>
<evidence type="ECO:0000256" key="5">
    <source>
        <dbReference type="ARBA" id="ARBA00022692"/>
    </source>
</evidence>
<keyword evidence="9" id="KW-0830">Ubiquinone</keyword>
<dbReference type="AlphaFoldDB" id="A0A2R2Z386"/>
<accession>A0A2R2Z386</accession>
<keyword evidence="6 9" id="KW-1133">Transmembrane helix</keyword>
<evidence type="ECO:0000256" key="2">
    <source>
        <dbReference type="ARBA" id="ARBA00008472"/>
    </source>
</evidence>
<dbReference type="PANTHER" id="PTHR11058:SF9">
    <property type="entry name" value="NADH-UBIQUINONE OXIDOREDUCTASE CHAIN 3"/>
    <property type="match status" value="1"/>
</dbReference>
<evidence type="ECO:0000256" key="1">
    <source>
        <dbReference type="ARBA" id="ARBA00004370"/>
    </source>
</evidence>
<reference evidence="10" key="1">
    <citation type="journal article" date="2018" name="Mol. Phylogenet. Evol.">
        <title>Gene arrangement and sequence of mitochondrial genomes yield insights into the phylogeny and evolution of bees and sphecid wasps (Hymenoptera: Apoidea).</title>
        <authorList>
            <person name="Zheng B.Y."/>
            <person name="Cao L.J."/>
            <person name="Tang P."/>
            <person name="van Achterberg K."/>
            <person name="Hoffmann A.A."/>
            <person name="Chen H.Y."/>
            <person name="Chen X.X."/>
            <person name="Wei S.J."/>
        </authorList>
    </citation>
    <scope>NUCLEOTIDE SEQUENCE</scope>
</reference>
<protein>
    <recommendedName>
        <fullName evidence="3 9">NADH-ubiquinone oxidoreductase chain 3</fullName>
        <ecNumber evidence="9">7.1.1.2</ecNumber>
    </recommendedName>
</protein>
<dbReference type="GO" id="GO:0008137">
    <property type="term" value="F:NADH dehydrogenase (ubiquinone) activity"/>
    <property type="evidence" value="ECO:0007669"/>
    <property type="project" value="UniProtKB-UniRule"/>
</dbReference>
<keyword evidence="4 9" id="KW-0813">Transport</keyword>
<keyword evidence="9" id="KW-0520">NAD</keyword>
<evidence type="ECO:0000256" key="7">
    <source>
        <dbReference type="ARBA" id="ARBA00023136"/>
    </source>
</evidence>
<dbReference type="GO" id="GO:0031966">
    <property type="term" value="C:mitochondrial membrane"/>
    <property type="evidence" value="ECO:0007669"/>
    <property type="project" value="UniProtKB-SubCell"/>
</dbReference>
<evidence type="ECO:0000313" key="10">
    <source>
        <dbReference type="EMBL" id="ARX96633.1"/>
    </source>
</evidence>
<dbReference type="GO" id="GO:0030964">
    <property type="term" value="C:NADH dehydrogenase complex"/>
    <property type="evidence" value="ECO:0007669"/>
    <property type="project" value="TreeGrafter"/>
</dbReference>
<sequence length="116" mass="13982">MFNIMFLFNMSFIIIILLTLINFFLSMYKPLNREKITPFECGFNAQSNSRLPFSTQFFLITLLFLIFDIEIILILPSIFLMKFKSIFLMFIMLIFIFLMIISLIIEWSYSLLNWIF</sequence>
<comment type="similarity">
    <text evidence="2 9">Belongs to the complex I subunit 3 family.</text>
</comment>
<comment type="subcellular location">
    <subcellularLocation>
        <location evidence="1">Membrane</location>
    </subcellularLocation>
    <subcellularLocation>
        <location evidence="9">Mitochondrion membrane</location>
        <topology evidence="9">Multi-pass membrane protein</topology>
    </subcellularLocation>
</comment>
<feature type="transmembrane region" description="Helical" evidence="9">
    <location>
        <begin position="86"/>
        <end position="105"/>
    </location>
</feature>
<evidence type="ECO:0000256" key="6">
    <source>
        <dbReference type="ARBA" id="ARBA00022989"/>
    </source>
</evidence>
<dbReference type="InterPro" id="IPR038430">
    <property type="entry name" value="NDAH_ubi_oxred_su3_sf"/>
</dbReference>
<dbReference type="EMBL" id="KX494106">
    <property type="protein sequence ID" value="ARX96633.1"/>
    <property type="molecule type" value="Genomic_DNA"/>
</dbReference>
<evidence type="ECO:0000256" key="9">
    <source>
        <dbReference type="RuleBase" id="RU003640"/>
    </source>
</evidence>
<comment type="function">
    <text evidence="9">Core subunit of the mitochondrial membrane respiratory chain NADH dehydrogenase (Complex I) which catalyzes electron transfer from NADH through the respiratory chain, using ubiquinone as an electron acceptor. Essential for the catalytic activity of complex I.</text>
</comment>
<gene>
    <name evidence="10" type="primary">nad3</name>
</gene>
<evidence type="ECO:0000256" key="8">
    <source>
        <dbReference type="ARBA" id="ARBA00049551"/>
    </source>
</evidence>
<keyword evidence="9 10" id="KW-0496">Mitochondrion</keyword>